<comment type="caution">
    <text evidence="1">The sequence shown here is derived from an EMBL/GenBank/DDBJ whole genome shotgun (WGS) entry which is preliminary data.</text>
</comment>
<feature type="non-terminal residue" evidence="1">
    <location>
        <position position="809"/>
    </location>
</feature>
<name>A0ABP0LJZ1_9DINO</name>
<reference evidence="1 2" key="1">
    <citation type="submission" date="2024-02" db="EMBL/GenBank/DDBJ databases">
        <authorList>
            <person name="Chen Y."/>
            <person name="Shah S."/>
            <person name="Dougan E. K."/>
            <person name="Thang M."/>
            <person name="Chan C."/>
        </authorList>
    </citation>
    <scope>NUCLEOTIDE SEQUENCE [LARGE SCALE GENOMIC DNA]</scope>
</reference>
<gene>
    <name evidence="1" type="ORF">SCF082_LOCUS22844</name>
</gene>
<evidence type="ECO:0000313" key="1">
    <source>
        <dbReference type="EMBL" id="CAK9038943.1"/>
    </source>
</evidence>
<protein>
    <submittedName>
        <fullName evidence="1">ZnF_CDGSH domain-containing protein</fullName>
    </submittedName>
</protein>
<dbReference type="Proteomes" id="UP001642464">
    <property type="component" value="Unassembled WGS sequence"/>
</dbReference>
<accession>A0ABP0LJZ1</accession>
<dbReference type="EMBL" id="CAXAMM010016496">
    <property type="protein sequence ID" value="CAK9038943.1"/>
    <property type="molecule type" value="Genomic_DNA"/>
</dbReference>
<evidence type="ECO:0000313" key="2">
    <source>
        <dbReference type="Proteomes" id="UP001642464"/>
    </source>
</evidence>
<keyword evidence="2" id="KW-1185">Reference proteome</keyword>
<organism evidence="1 2">
    <name type="scientific">Durusdinium trenchii</name>
    <dbReference type="NCBI Taxonomy" id="1381693"/>
    <lineage>
        <taxon>Eukaryota</taxon>
        <taxon>Sar</taxon>
        <taxon>Alveolata</taxon>
        <taxon>Dinophyceae</taxon>
        <taxon>Suessiales</taxon>
        <taxon>Symbiodiniaceae</taxon>
        <taxon>Durusdinium</taxon>
    </lineage>
</organism>
<proteinExistence type="predicted"/>
<sequence>MEKQLLLEAGAELAAAGSNSSSLAFFGLKWIQRRQFASGLAAVPSWNLPDFMSPNEETLDVNDHLISTVFKHDGPCSRRLLLAFDRTYINRALQLCTTPKGQIMAGCAHRPARFELADDSQIVLSAEKGEEQFDLKQKARANEMESCLVWDATRPHSVALEIAAYPVLTAASLDRRFEQLAPDPTHQRGKWETLNRLGTVLAKASSVRYIVCDGHGSHEWLHRFLLGQEVAISEELLQLLPFWRELEKVDLPPTSFPIGYRLVKYEGVSLHYFGGVAHIQKNFVEQLRSSLRTPTFGKKMHDASAALDLGLFPQSYIGSDAMSDFQAALWLSPMNYVLDPVATPVQIPWCLEGAFAFNLLGAHVVGSVLHSSACRKWRLEMAMTGLCLLDLGYLMASQRAKDLGVKKQQVWLDARTHRSLRDLCGSVILVCWGADGHLCFPQLSERKLEKRFGRVRSCFSNSQMTVPDYWRASAQVARKELHSWKQGRLPDQKPLPEALSCEEFSAISSRSFAAALRFSSICSGISEANLRSMYNMAMASQSFEPEIVKEEGDEAEEQEPAPEGEDASALFQRIRRSQAFVQKDSPEDLSEELPADMAMPELPEIDDTECSVVEATAKGKPADPKVVEATREVIEQGAKEDWKADLMSKIQPRSGRLTLSSALRGHETFESAFDDLWRLLRYLRLGPEGADADIIPNHFLTRDKIKKNIRKWQNLLQHQIACADAVDRLPAMRVSRQQAWIESCEKFRNEHSPSLPPSISIHTGNAVAIQRQNGWHVALVLSTWRVYKKGNGSQLCPKELSKGSLHSAR</sequence>